<dbReference type="AlphaFoldDB" id="A0A1F8ECS6"/>
<comment type="caution">
    <text evidence="1">The sequence shown here is derived from an EMBL/GenBank/DDBJ whole genome shotgun (WGS) entry which is preliminary data.</text>
</comment>
<sequence>MVVPTATAVEIPSRGYADVFDLRIEGDGKTHGVGAGSQYIGGYSGMGWYEYFIDRNTGEKYKVHCSDGVNGGKDAHTDKDCKWRHDCYLAIIERTHAETKTGQTVVYISRNEWVIMQGFDHGKWLETAEGLRDGEQSKENVIEGGFIGMCRGIPVVCDLKRVDKLPPRE</sequence>
<dbReference type="Proteomes" id="UP000178520">
    <property type="component" value="Unassembled WGS sequence"/>
</dbReference>
<gene>
    <name evidence="1" type="ORF">A2735_00205</name>
</gene>
<name>A0A1F8ECS6_9BACT</name>
<dbReference type="EMBL" id="MGJA01000003">
    <property type="protein sequence ID" value="OGM98119.1"/>
    <property type="molecule type" value="Genomic_DNA"/>
</dbReference>
<dbReference type="STRING" id="1802660.A2735_00205"/>
<reference evidence="1 2" key="1">
    <citation type="journal article" date="2016" name="Nat. Commun.">
        <title>Thousands of microbial genomes shed light on interconnected biogeochemical processes in an aquifer system.</title>
        <authorList>
            <person name="Anantharaman K."/>
            <person name="Brown C.T."/>
            <person name="Hug L.A."/>
            <person name="Sharon I."/>
            <person name="Castelle C.J."/>
            <person name="Probst A.J."/>
            <person name="Thomas B.C."/>
            <person name="Singh A."/>
            <person name="Wilkins M.J."/>
            <person name="Karaoz U."/>
            <person name="Brodie E.L."/>
            <person name="Williams K.H."/>
            <person name="Hubbard S.S."/>
            <person name="Banfield J.F."/>
        </authorList>
    </citation>
    <scope>NUCLEOTIDE SEQUENCE [LARGE SCALE GENOMIC DNA]</scope>
</reference>
<accession>A0A1F8ECS6</accession>
<proteinExistence type="predicted"/>
<evidence type="ECO:0000313" key="2">
    <source>
        <dbReference type="Proteomes" id="UP000178520"/>
    </source>
</evidence>
<organism evidence="1 2">
    <name type="scientific">Candidatus Yanofskybacteria bacterium RIFCSPHIGHO2_01_FULL_41_21</name>
    <dbReference type="NCBI Taxonomy" id="1802660"/>
    <lineage>
        <taxon>Bacteria</taxon>
        <taxon>Candidatus Yanofskyibacteriota</taxon>
    </lineage>
</organism>
<evidence type="ECO:0000313" key="1">
    <source>
        <dbReference type="EMBL" id="OGM98119.1"/>
    </source>
</evidence>
<protein>
    <submittedName>
        <fullName evidence="1">Uncharacterized protein</fullName>
    </submittedName>
</protein>